<evidence type="ECO:0000256" key="1">
    <source>
        <dbReference type="ARBA" id="ARBA00023125"/>
    </source>
</evidence>
<dbReference type="PANTHER" id="PTHR30055">
    <property type="entry name" value="HTH-TYPE TRANSCRIPTIONAL REGULATOR RUTR"/>
    <property type="match status" value="1"/>
</dbReference>
<dbReference type="Gene3D" id="1.10.357.10">
    <property type="entry name" value="Tetracycline Repressor, domain 2"/>
    <property type="match status" value="1"/>
</dbReference>
<dbReference type="GO" id="GO:0003700">
    <property type="term" value="F:DNA-binding transcription factor activity"/>
    <property type="evidence" value="ECO:0007669"/>
    <property type="project" value="TreeGrafter"/>
</dbReference>
<dbReference type="SUPFAM" id="SSF46689">
    <property type="entry name" value="Homeodomain-like"/>
    <property type="match status" value="1"/>
</dbReference>
<dbReference type="EMBL" id="LS483468">
    <property type="protein sequence ID" value="SQI35734.1"/>
    <property type="molecule type" value="Genomic_DNA"/>
</dbReference>
<dbReference type="KEGG" id="rcr:NCTC10994_03080"/>
<keyword evidence="1 2" id="KW-0238">DNA-binding</keyword>
<dbReference type="Pfam" id="PF00440">
    <property type="entry name" value="TetR_N"/>
    <property type="match status" value="1"/>
</dbReference>
<dbReference type="PROSITE" id="PS50977">
    <property type="entry name" value="HTH_TETR_2"/>
    <property type="match status" value="1"/>
</dbReference>
<feature type="domain" description="HTH tetR-type" evidence="3">
    <location>
        <begin position="5"/>
        <end position="65"/>
    </location>
</feature>
<evidence type="ECO:0000259" key="3">
    <source>
        <dbReference type="PROSITE" id="PS50977"/>
    </source>
</evidence>
<dbReference type="PRINTS" id="PR00455">
    <property type="entry name" value="HTHTETR"/>
</dbReference>
<dbReference type="Proteomes" id="UP000249091">
    <property type="component" value="Chromosome 1"/>
</dbReference>
<keyword evidence="5" id="KW-1185">Reference proteome</keyword>
<dbReference type="AlphaFoldDB" id="A0A2X4XGF7"/>
<dbReference type="RefSeq" id="WP_072703557.1">
    <property type="nucleotide sequence ID" value="NZ_JAFBBL010000001.1"/>
</dbReference>
<evidence type="ECO:0000313" key="4">
    <source>
        <dbReference type="EMBL" id="SQI35734.1"/>
    </source>
</evidence>
<dbReference type="InterPro" id="IPR041490">
    <property type="entry name" value="KstR2_TetR_C"/>
</dbReference>
<dbReference type="PANTHER" id="PTHR30055:SF237">
    <property type="entry name" value="TRANSCRIPTIONAL REPRESSOR MCE3R"/>
    <property type="match status" value="1"/>
</dbReference>
<dbReference type="InterPro" id="IPR050109">
    <property type="entry name" value="HTH-type_TetR-like_transc_reg"/>
</dbReference>
<dbReference type="InterPro" id="IPR001647">
    <property type="entry name" value="HTH_TetR"/>
</dbReference>
<dbReference type="Gene3D" id="1.10.10.60">
    <property type="entry name" value="Homeodomain-like"/>
    <property type="match status" value="1"/>
</dbReference>
<dbReference type="GO" id="GO:0000976">
    <property type="term" value="F:transcription cis-regulatory region binding"/>
    <property type="evidence" value="ECO:0007669"/>
    <property type="project" value="TreeGrafter"/>
</dbReference>
<evidence type="ECO:0000256" key="2">
    <source>
        <dbReference type="PROSITE-ProRule" id="PRU00335"/>
    </source>
</evidence>
<dbReference type="InterPro" id="IPR009057">
    <property type="entry name" value="Homeodomain-like_sf"/>
</dbReference>
<proteinExistence type="predicted"/>
<dbReference type="Pfam" id="PF17932">
    <property type="entry name" value="TetR_C_24"/>
    <property type="match status" value="1"/>
</dbReference>
<gene>
    <name evidence="4" type="primary">kstR2_11</name>
    <name evidence="4" type="ORF">NCTC10994_03080</name>
</gene>
<evidence type="ECO:0000313" key="5">
    <source>
        <dbReference type="Proteomes" id="UP000249091"/>
    </source>
</evidence>
<accession>A0A2X4XGF7</accession>
<protein>
    <submittedName>
        <fullName evidence="4">TetR family transcriptional regulator</fullName>
    </submittedName>
</protein>
<dbReference type="InterPro" id="IPR036271">
    <property type="entry name" value="Tet_transcr_reg_TetR-rel_C_sf"/>
</dbReference>
<organism evidence="4 5">
    <name type="scientific">Rhodococcus coprophilus</name>
    <dbReference type="NCBI Taxonomy" id="38310"/>
    <lineage>
        <taxon>Bacteria</taxon>
        <taxon>Bacillati</taxon>
        <taxon>Actinomycetota</taxon>
        <taxon>Actinomycetes</taxon>
        <taxon>Mycobacteriales</taxon>
        <taxon>Nocardiaceae</taxon>
        <taxon>Rhodococcus</taxon>
    </lineage>
</organism>
<dbReference type="STRING" id="1219011.GCA_001895045_03651"/>
<name>A0A2X4XGF7_9NOCA</name>
<dbReference type="SUPFAM" id="SSF48498">
    <property type="entry name" value="Tetracyclin repressor-like, C-terminal domain"/>
    <property type="match status" value="1"/>
</dbReference>
<sequence>MKAPSAKQRVFIEAGRREFVRNGYGSSSIRTIAQEAGVSLSALYYHYKNKQELLLATLMDGVDTYDAVCDAELARTGDDPVEQLRAFVRGNVKFRTEFPDQGRMIATEVRNLEPEGARLYEERRRAGRRRIRDVIDEGIERGVFTTDFPDDCRRSILAMTSAIANWYDPTGPDSPDVIAERYAELSLHLLCPGGVPVPATDGRDEP</sequence>
<feature type="DNA-binding region" description="H-T-H motif" evidence="2">
    <location>
        <begin position="28"/>
        <end position="47"/>
    </location>
</feature>
<reference evidence="4 5" key="1">
    <citation type="submission" date="2018-06" db="EMBL/GenBank/DDBJ databases">
        <authorList>
            <consortium name="Pathogen Informatics"/>
            <person name="Doyle S."/>
        </authorList>
    </citation>
    <scope>NUCLEOTIDE SEQUENCE [LARGE SCALE GENOMIC DNA]</scope>
    <source>
        <strain evidence="4 5">NCTC10994</strain>
    </source>
</reference>